<dbReference type="Proteomes" id="UP000626697">
    <property type="component" value="Unassembled WGS sequence"/>
</dbReference>
<name>A0ABR6CVC2_9BACI</name>
<evidence type="ECO:0000313" key="1">
    <source>
        <dbReference type="EMBL" id="MBA9028914.1"/>
    </source>
</evidence>
<dbReference type="EMBL" id="JACJHX010000021">
    <property type="protein sequence ID" value="MBA9028914.1"/>
    <property type="molecule type" value="Genomic_DNA"/>
</dbReference>
<dbReference type="RefSeq" id="WP_182503836.1">
    <property type="nucleotide sequence ID" value="NZ_JACJHX010000021.1"/>
</dbReference>
<reference evidence="1 2" key="1">
    <citation type="submission" date="2020-08" db="EMBL/GenBank/DDBJ databases">
        <title>Genomic Encyclopedia of Type Strains, Phase IV (KMG-IV): sequencing the most valuable type-strain genomes for metagenomic binning, comparative biology and taxonomic classification.</title>
        <authorList>
            <person name="Goeker M."/>
        </authorList>
    </citation>
    <scope>NUCLEOTIDE SEQUENCE [LARGE SCALE GENOMIC DNA]</scope>
    <source>
        <strain evidence="1 2">DSM 105481</strain>
    </source>
</reference>
<keyword evidence="2" id="KW-1185">Reference proteome</keyword>
<gene>
    <name evidence="1" type="ORF">HNP81_004236</name>
</gene>
<dbReference type="InterPro" id="IPR025412">
    <property type="entry name" value="DUF4304"/>
</dbReference>
<evidence type="ECO:0008006" key="3">
    <source>
        <dbReference type="Google" id="ProtNLM"/>
    </source>
</evidence>
<evidence type="ECO:0000313" key="2">
    <source>
        <dbReference type="Proteomes" id="UP000626697"/>
    </source>
</evidence>
<protein>
    <recommendedName>
        <fullName evidence="3">DUF4304 domain-containing protein</fullName>
    </recommendedName>
</protein>
<comment type="caution">
    <text evidence="1">The sequence shown here is derived from an EMBL/GenBank/DDBJ whole genome shotgun (WGS) entry which is preliminary data.</text>
</comment>
<sequence length="90" mass="10492">MVSNGREMMDNALKKVVIPFLRQQGFKGSLPHFRRMNEKNIDLITFQFNKWDGSFVVELAVCPIQVVTMDWGEQIPPNKVTAHDVDKRFR</sequence>
<organism evidence="1 2">
    <name type="scientific">Peribacillus huizhouensis</name>
    <dbReference type="NCBI Taxonomy" id="1501239"/>
    <lineage>
        <taxon>Bacteria</taxon>
        <taxon>Bacillati</taxon>
        <taxon>Bacillota</taxon>
        <taxon>Bacilli</taxon>
        <taxon>Bacillales</taxon>
        <taxon>Bacillaceae</taxon>
        <taxon>Peribacillus</taxon>
    </lineage>
</organism>
<dbReference type="Pfam" id="PF14137">
    <property type="entry name" value="DUF4304"/>
    <property type="match status" value="1"/>
</dbReference>
<proteinExistence type="predicted"/>
<accession>A0ABR6CVC2</accession>